<feature type="active site" description="Proton donor/acceptor" evidence="11">
    <location>
        <position position="259"/>
    </location>
</feature>
<feature type="site" description="Interaction with galactose moiety of substrate glycoprotein" evidence="13">
    <location>
        <position position="203"/>
    </location>
</feature>
<evidence type="ECO:0000256" key="3">
    <source>
        <dbReference type="ARBA" id="ARBA00012641"/>
    </source>
</evidence>
<dbReference type="InterPro" id="IPR000504">
    <property type="entry name" value="RRM_dom"/>
</dbReference>
<dbReference type="CDD" id="cd00218">
    <property type="entry name" value="GlcAT-I"/>
    <property type="match status" value="1"/>
</dbReference>
<dbReference type="InterPro" id="IPR005027">
    <property type="entry name" value="Glyco_trans_43"/>
</dbReference>
<dbReference type="Proteomes" id="UP000035681">
    <property type="component" value="Unplaced"/>
</dbReference>
<proteinExistence type="inferred from homology"/>
<comment type="subcellular location">
    <subcellularLocation>
        <location evidence="15">Golgi apparatus membrane</location>
        <topology evidence="15">Single-pass type II membrane protein</topology>
    </subcellularLocation>
    <subcellularLocation>
        <location evidence="1">Membrane</location>
        <topology evidence="1">Single-pass type II membrane protein</topology>
    </subcellularLocation>
</comment>
<dbReference type="InterPro" id="IPR032675">
    <property type="entry name" value="LRR_dom_sf"/>
</dbReference>
<evidence type="ECO:0000256" key="12">
    <source>
        <dbReference type="PIRSR" id="PIRSR605027-3"/>
    </source>
</evidence>
<evidence type="ECO:0000256" key="14">
    <source>
        <dbReference type="PROSITE-ProRule" id="PRU00176"/>
    </source>
</evidence>
<feature type="domain" description="F-box" evidence="17">
    <location>
        <begin position="566"/>
        <end position="599"/>
    </location>
</feature>
<keyword evidence="7 15" id="KW-1133">Transmembrane helix</keyword>
<dbReference type="PANTHER" id="PTHR10896:SF30">
    <property type="entry name" value="GALACTOSYLGALACTOSYLXYLOSYLPROTEIN 3-BETA-GLUCURONOSYLTRANSFERASE"/>
    <property type="match status" value="1"/>
</dbReference>
<dbReference type="SUPFAM" id="SSF52047">
    <property type="entry name" value="RNI-like"/>
    <property type="match status" value="1"/>
</dbReference>
<evidence type="ECO:0000256" key="11">
    <source>
        <dbReference type="PIRSR" id="PIRSR605027-1"/>
    </source>
</evidence>
<sequence length="1072" mass="121903">KYRRIKSNMSRSSTRLFFRKNIKFAIFSILIIGSSILLLLQIIDNRGSVNLEHKHKYKNDFKDYKTQIIVITPTYKRYTRMADMTRMTNTLRLVPNVHWILVEDGLEKSKLLENLLERSEIPYTYIVHKTASGYPKRGWYQRDMALTYLRNNYDKITNNFNHSVVFFGDDDNSYDTRLFTNYIANVKKVGIWAVGHVGGAIFESPKVENGKVIGWHVRWMPSRKFATDMAGFAISLKCFLDNPNALFGKSCKRGGGAPEPCLLESLGFTKDDLEPFGFDKPPGESREILVYHTKTSKPKSFPQQDLYGYDEGMLYENNEGEFTSFYKPKGLMKTLHRINAQNLESGGLNNFSEAFQSFMTRVKFFSVGRLRRTYSSSALEFMKYRTLLPMIVGNECDNGSSFDNFNSNIYSGKSNEYINEYEKVVVSNIPLKVSTTQCKAFFSKYGKIINCELSFDDKLNIKGTSSKSGLKVTSTAIITFASKNDVEKLLMVEPEELKLYGHIMKVDKVDLSLKKSVSIVKSLNTKHGILSFDDSFTNIDNGIINRFSRTPSSTSLSASNSLSEKVISWNGLPNKAIQKILSYLTHIECLKFERINKKWLEAGIKVWTQTKILSFKDHKKIGRIFTKEKPLTLEILKQFLQRGGINLKKLDLSLVPNTLNDSAFIIIGKYCKSLETLDISGIHSTVKNIIFLGEYLNIKHLSYRNMTSIDEKCFWYLIKGFFDTLVSVDFRGCKMLRGQCFISLTNSLEKLYLDGCYSLEARAIEDVCMQAQGLKVLKLNGCFNITDEYISLISRTLLDLEVFTLHGDGYKNLSSSSLTCLTLLKNLVELSFDYNSLINDEFIIALSKSNQNIKKLSFAYSGNENSITSDGLSLIKNLNQLMYLDLSGLLGVDINSLSKIINDCKKLSEWYLRNCPNLDDLALECFLNASQCISIIDVSACLGVSNKSIQKILKHFTFEDKNSKTITLVVGSTAIQIELLRIRNSRIVLDLNDSSSLPLDIFTNPSIKEFEGIEKKIKNELEDIYKDCNIMDVKKSYIVGALTGEDESPIFNSHEEMVEWAKKEAANLNIQL</sequence>
<dbReference type="InterPro" id="IPR001810">
    <property type="entry name" value="F-box_dom"/>
</dbReference>
<dbReference type="PROSITE" id="PS50102">
    <property type="entry name" value="RRM"/>
    <property type="match status" value="1"/>
</dbReference>
<accession>A0AAF5DPY1</accession>
<evidence type="ECO:0000256" key="5">
    <source>
        <dbReference type="ARBA" id="ARBA00022692"/>
    </source>
</evidence>
<dbReference type="WBParaSite" id="TCONS_00017014.p1">
    <property type="protein sequence ID" value="TCONS_00017014.p1"/>
    <property type="gene ID" value="XLOC_011084"/>
</dbReference>
<dbReference type="SMART" id="SM00360">
    <property type="entry name" value="RRM"/>
    <property type="match status" value="1"/>
</dbReference>
<keyword evidence="14" id="KW-0694">RNA-binding</keyword>
<dbReference type="GO" id="GO:0046872">
    <property type="term" value="F:metal ion binding"/>
    <property type="evidence" value="ECO:0007669"/>
    <property type="project" value="UniProtKB-KW"/>
</dbReference>
<keyword evidence="6 15" id="KW-0735">Signal-anchor</keyword>
<comment type="catalytic activity">
    <reaction evidence="10 15">
        <text>3-O-(beta-D-galactosyl-(1-&gt;3)-beta-D-galactosyl-(1-&gt;4)-beta-D-xylosyl)-L-seryl-[protein] + UDP-alpha-D-glucuronate = 3-O-(beta-D-GlcA-(1-&gt;3)-beta-D-Gal-(1-&gt;3)-beta-D-Gal-(1-&gt;4)-beta-D-Xyl)-L-seryl-[protein] + UDP + H(+)</text>
        <dbReference type="Rhea" id="RHEA:24168"/>
        <dbReference type="Rhea" id="RHEA-COMP:12571"/>
        <dbReference type="Rhea" id="RHEA-COMP:12573"/>
        <dbReference type="ChEBI" id="CHEBI:15378"/>
        <dbReference type="ChEBI" id="CHEBI:58052"/>
        <dbReference type="ChEBI" id="CHEBI:58223"/>
        <dbReference type="ChEBI" id="CHEBI:132090"/>
        <dbReference type="ChEBI" id="CHEBI:132093"/>
        <dbReference type="EC" id="2.4.1.135"/>
    </reaction>
</comment>
<dbReference type="Gene3D" id="3.80.10.10">
    <property type="entry name" value="Ribonuclease Inhibitor"/>
    <property type="match status" value="2"/>
</dbReference>
<evidence type="ECO:0000256" key="6">
    <source>
        <dbReference type="ARBA" id="ARBA00022968"/>
    </source>
</evidence>
<keyword evidence="8 15" id="KW-0472">Membrane</keyword>
<dbReference type="GO" id="GO:0003723">
    <property type="term" value="F:RNA binding"/>
    <property type="evidence" value="ECO:0007669"/>
    <property type="project" value="UniProtKB-UniRule"/>
</dbReference>
<evidence type="ECO:0000313" key="18">
    <source>
        <dbReference type="Proteomes" id="UP000035681"/>
    </source>
</evidence>
<keyword evidence="5 15" id="KW-0812">Transmembrane</keyword>
<dbReference type="SUPFAM" id="SSF53448">
    <property type="entry name" value="Nucleotide-diphospho-sugar transferases"/>
    <property type="match status" value="1"/>
</dbReference>
<dbReference type="Gene3D" id="3.30.70.330">
    <property type="match status" value="1"/>
</dbReference>
<dbReference type="InterPro" id="IPR029044">
    <property type="entry name" value="Nucleotide-diphossugar_trans"/>
</dbReference>
<dbReference type="InterPro" id="IPR035979">
    <property type="entry name" value="RBD_domain_sf"/>
</dbReference>
<dbReference type="FunFam" id="3.90.550.10:FF:000147">
    <property type="entry name" value="Galactosylgalactosylxylosylprotein 3-beta-glucuronosyltransferase"/>
    <property type="match status" value="1"/>
</dbReference>
<evidence type="ECO:0000256" key="10">
    <source>
        <dbReference type="ARBA" id="ARBA00047979"/>
    </source>
</evidence>
<comment type="similarity">
    <text evidence="2 15">Belongs to the glycosyltransferase 43 family.</text>
</comment>
<keyword evidence="12 15" id="KW-0464">Manganese</keyword>
<dbReference type="Pfam" id="PF03360">
    <property type="entry name" value="Glyco_transf_43"/>
    <property type="match status" value="1"/>
</dbReference>
<evidence type="ECO:0000256" key="13">
    <source>
        <dbReference type="PIRSR" id="PIRSR605027-4"/>
    </source>
</evidence>
<evidence type="ECO:0000256" key="1">
    <source>
        <dbReference type="ARBA" id="ARBA00004606"/>
    </source>
</evidence>
<dbReference type="GO" id="GO:0050650">
    <property type="term" value="P:chondroitin sulfate proteoglycan biosynthetic process"/>
    <property type="evidence" value="ECO:0007669"/>
    <property type="project" value="TreeGrafter"/>
</dbReference>
<dbReference type="GO" id="GO:0005975">
    <property type="term" value="P:carbohydrate metabolic process"/>
    <property type="evidence" value="ECO:0007669"/>
    <property type="project" value="TreeGrafter"/>
</dbReference>
<evidence type="ECO:0000256" key="9">
    <source>
        <dbReference type="ARBA" id="ARBA00023180"/>
    </source>
</evidence>
<feature type="transmembrane region" description="Helical" evidence="15">
    <location>
        <begin position="21"/>
        <end position="43"/>
    </location>
</feature>
<keyword evidence="18" id="KW-1185">Reference proteome</keyword>
<evidence type="ECO:0000256" key="4">
    <source>
        <dbReference type="ARBA" id="ARBA00022679"/>
    </source>
</evidence>
<feature type="domain" description="RRM" evidence="16">
    <location>
        <begin position="422"/>
        <end position="511"/>
    </location>
</feature>
<dbReference type="PANTHER" id="PTHR10896">
    <property type="entry name" value="GALACTOSYLGALACTOSYLXYLOSYLPROTEIN 3-BETA-GLUCURONOSYLTRANSFERASE BETA-1,3-GLUCURONYLTRANSFERASE"/>
    <property type="match status" value="1"/>
</dbReference>
<evidence type="ECO:0000259" key="16">
    <source>
        <dbReference type="PROSITE" id="PS50102"/>
    </source>
</evidence>
<reference evidence="19" key="1">
    <citation type="submission" date="2024-02" db="UniProtKB">
        <authorList>
            <consortium name="WormBaseParasite"/>
        </authorList>
    </citation>
    <scope>IDENTIFICATION</scope>
</reference>
<dbReference type="GO" id="GO:0000139">
    <property type="term" value="C:Golgi membrane"/>
    <property type="evidence" value="ECO:0007669"/>
    <property type="project" value="UniProtKB-SubCell"/>
</dbReference>
<protein>
    <recommendedName>
        <fullName evidence="3 15">Galactosylgalactosylxylosylprotein 3-beta-glucuronosyltransferase</fullName>
        <ecNumber evidence="3 15">2.4.1.135</ecNumber>
    </recommendedName>
</protein>
<name>A0AAF5DPY1_STRER</name>
<dbReference type="SUPFAM" id="SSF54928">
    <property type="entry name" value="RNA-binding domain, RBD"/>
    <property type="match status" value="1"/>
</dbReference>
<comment type="cofactor">
    <cofactor evidence="12 15">
        <name>Mn(2+)</name>
        <dbReference type="ChEBI" id="CHEBI:29035"/>
    </cofactor>
</comment>
<dbReference type="PROSITE" id="PS50181">
    <property type="entry name" value="FBOX"/>
    <property type="match status" value="1"/>
</dbReference>
<comment type="pathway">
    <text evidence="15">Protein modification; protein glycosylation.</text>
</comment>
<keyword evidence="12 15" id="KW-0479">Metal-binding</keyword>
<keyword evidence="15" id="KW-0333">Golgi apparatus</keyword>
<evidence type="ECO:0000256" key="2">
    <source>
        <dbReference type="ARBA" id="ARBA00007706"/>
    </source>
</evidence>
<feature type="binding site" evidence="12">
    <location>
        <position position="171"/>
    </location>
    <ligand>
        <name>Mn(2+)</name>
        <dbReference type="ChEBI" id="CHEBI:29035"/>
    </ligand>
</feature>
<keyword evidence="4 15" id="KW-0808">Transferase</keyword>
<organism evidence="18 19">
    <name type="scientific">Strongyloides stercoralis</name>
    <name type="common">Threadworm</name>
    <dbReference type="NCBI Taxonomy" id="6248"/>
    <lineage>
        <taxon>Eukaryota</taxon>
        <taxon>Metazoa</taxon>
        <taxon>Ecdysozoa</taxon>
        <taxon>Nematoda</taxon>
        <taxon>Chromadorea</taxon>
        <taxon>Rhabditida</taxon>
        <taxon>Tylenchina</taxon>
        <taxon>Panagrolaimomorpha</taxon>
        <taxon>Strongyloidoidea</taxon>
        <taxon>Strongyloididae</taxon>
        <taxon>Strongyloides</taxon>
    </lineage>
</organism>
<dbReference type="GO" id="GO:0015018">
    <property type="term" value="F:galactosylgalactosylxylosylprotein 3-beta-glucuronosyltransferase activity"/>
    <property type="evidence" value="ECO:0007669"/>
    <property type="project" value="UniProtKB-UniRule"/>
</dbReference>
<dbReference type="Gene3D" id="3.90.550.10">
    <property type="entry name" value="Spore Coat Polysaccharide Biosynthesis Protein SpsA, Chain A"/>
    <property type="match status" value="1"/>
</dbReference>
<dbReference type="EC" id="2.4.1.135" evidence="3 15"/>
<keyword evidence="9" id="KW-0325">Glycoprotein</keyword>
<dbReference type="InterPro" id="IPR012677">
    <property type="entry name" value="Nucleotide-bd_a/b_plait_sf"/>
</dbReference>
<evidence type="ECO:0000256" key="15">
    <source>
        <dbReference type="RuleBase" id="RU363127"/>
    </source>
</evidence>
<evidence type="ECO:0000313" key="19">
    <source>
        <dbReference type="WBParaSite" id="TCONS_00017014.p1"/>
    </source>
</evidence>
<dbReference type="AlphaFoldDB" id="A0AAF5DPY1"/>
<evidence type="ECO:0000256" key="8">
    <source>
        <dbReference type="ARBA" id="ARBA00023136"/>
    </source>
</evidence>
<dbReference type="CDD" id="cd00590">
    <property type="entry name" value="RRM_SF"/>
    <property type="match status" value="1"/>
</dbReference>
<evidence type="ECO:0000256" key="7">
    <source>
        <dbReference type="ARBA" id="ARBA00022989"/>
    </source>
</evidence>
<evidence type="ECO:0000259" key="17">
    <source>
        <dbReference type="PROSITE" id="PS50181"/>
    </source>
</evidence>